<dbReference type="GeneID" id="63775828"/>
<dbReference type="Proteomes" id="UP000193689">
    <property type="component" value="Unassembled WGS sequence"/>
</dbReference>
<dbReference type="RefSeq" id="XP_040718940.1">
    <property type="nucleotide sequence ID" value="XM_040859616.1"/>
</dbReference>
<comment type="caution">
    <text evidence="2">The sequence shown here is derived from an EMBL/GenBank/DDBJ whole genome shotgun (WGS) entry which is preliminary data.</text>
</comment>
<sequence length="85" mass="9218">MGTIDLATDISVPNSSLAGPLLKSPLVGVIRLQRAVTSSPSLFSRSTPKGWKEILSRWLLFSRKGPTWKSKHSPTPTSRNACSPD</sequence>
<reference evidence="2 3" key="1">
    <citation type="submission" date="2016-07" db="EMBL/GenBank/DDBJ databases">
        <title>Pervasive Adenine N6-methylation of Active Genes in Fungi.</title>
        <authorList>
            <consortium name="DOE Joint Genome Institute"/>
            <person name="Mondo S.J."/>
            <person name="Dannebaum R.O."/>
            <person name="Kuo R.C."/>
            <person name="Labutti K."/>
            <person name="Haridas S."/>
            <person name="Kuo A."/>
            <person name="Salamov A."/>
            <person name="Ahrendt S.R."/>
            <person name="Lipzen A."/>
            <person name="Sullivan W."/>
            <person name="Andreopoulos W.B."/>
            <person name="Clum A."/>
            <person name="Lindquist E."/>
            <person name="Daum C."/>
            <person name="Ramamoorthy G.K."/>
            <person name="Gryganskyi A."/>
            <person name="Culley D."/>
            <person name="Magnuson J.K."/>
            <person name="James T.Y."/>
            <person name="O'Malley M.A."/>
            <person name="Stajich J.E."/>
            <person name="Spatafora J.W."/>
            <person name="Visel A."/>
            <person name="Grigoriev I.V."/>
        </authorList>
    </citation>
    <scope>NUCLEOTIDE SEQUENCE [LARGE SCALE GENOMIC DNA]</scope>
    <source>
        <strain evidence="2 3">CBS 129021</strain>
    </source>
</reference>
<evidence type="ECO:0000313" key="3">
    <source>
        <dbReference type="Proteomes" id="UP000193689"/>
    </source>
</evidence>
<name>A0A1Y2EAQ5_9PEZI</name>
<keyword evidence="3" id="KW-1185">Reference proteome</keyword>
<evidence type="ECO:0000256" key="1">
    <source>
        <dbReference type="SAM" id="MobiDB-lite"/>
    </source>
</evidence>
<organism evidence="2 3">
    <name type="scientific">Pseudomassariella vexata</name>
    <dbReference type="NCBI Taxonomy" id="1141098"/>
    <lineage>
        <taxon>Eukaryota</taxon>
        <taxon>Fungi</taxon>
        <taxon>Dikarya</taxon>
        <taxon>Ascomycota</taxon>
        <taxon>Pezizomycotina</taxon>
        <taxon>Sordariomycetes</taxon>
        <taxon>Xylariomycetidae</taxon>
        <taxon>Amphisphaeriales</taxon>
        <taxon>Pseudomassariaceae</taxon>
        <taxon>Pseudomassariella</taxon>
    </lineage>
</organism>
<dbReference type="AlphaFoldDB" id="A0A1Y2EAQ5"/>
<dbReference type="InParanoid" id="A0A1Y2EAQ5"/>
<feature type="region of interest" description="Disordered" evidence="1">
    <location>
        <begin position="65"/>
        <end position="85"/>
    </location>
</feature>
<feature type="compositionally biased region" description="Polar residues" evidence="1">
    <location>
        <begin position="73"/>
        <end position="85"/>
    </location>
</feature>
<proteinExistence type="predicted"/>
<protein>
    <submittedName>
        <fullName evidence="2">Uncharacterized protein</fullName>
    </submittedName>
</protein>
<accession>A0A1Y2EAQ5</accession>
<evidence type="ECO:0000313" key="2">
    <source>
        <dbReference type="EMBL" id="ORY68653.1"/>
    </source>
</evidence>
<dbReference type="EMBL" id="MCFJ01000003">
    <property type="protein sequence ID" value="ORY68653.1"/>
    <property type="molecule type" value="Genomic_DNA"/>
</dbReference>
<gene>
    <name evidence="2" type="ORF">BCR38DRAFT_423957</name>
</gene>